<evidence type="ECO:0000256" key="1">
    <source>
        <dbReference type="ARBA" id="ARBA00022801"/>
    </source>
</evidence>
<evidence type="ECO:0000259" key="3">
    <source>
        <dbReference type="Pfam" id="PF00326"/>
    </source>
</evidence>
<keyword evidence="2" id="KW-0732">Signal</keyword>
<dbReference type="Proteomes" id="UP001500827">
    <property type="component" value="Unassembled WGS sequence"/>
</dbReference>
<protein>
    <submittedName>
        <fullName evidence="4">S9 family peptidase</fullName>
    </submittedName>
</protein>
<reference evidence="5" key="1">
    <citation type="journal article" date="2019" name="Int. J. Syst. Evol. Microbiol.">
        <title>The Global Catalogue of Microorganisms (GCM) 10K type strain sequencing project: providing services to taxonomists for standard genome sequencing and annotation.</title>
        <authorList>
            <consortium name="The Broad Institute Genomics Platform"/>
            <consortium name="The Broad Institute Genome Sequencing Center for Infectious Disease"/>
            <person name="Wu L."/>
            <person name="Ma J."/>
        </authorList>
    </citation>
    <scope>NUCLEOTIDE SEQUENCE [LARGE SCALE GENOMIC DNA]</scope>
    <source>
        <strain evidence="5">JCM 17543</strain>
    </source>
</reference>
<feature type="domain" description="Peptidase S9 prolyl oligopeptidase catalytic" evidence="3">
    <location>
        <begin position="427"/>
        <end position="629"/>
    </location>
</feature>
<dbReference type="RefSeq" id="WP_344699738.1">
    <property type="nucleotide sequence ID" value="NZ_BAABBM010000001.1"/>
</dbReference>
<dbReference type="EMBL" id="BAABBM010000001">
    <property type="protein sequence ID" value="GAA3902854.1"/>
    <property type="molecule type" value="Genomic_DNA"/>
</dbReference>
<feature type="chain" id="PRO_5046223107" evidence="2">
    <location>
        <begin position="21"/>
        <end position="632"/>
    </location>
</feature>
<dbReference type="PANTHER" id="PTHR42776">
    <property type="entry name" value="SERINE PEPTIDASE S9 FAMILY MEMBER"/>
    <property type="match status" value="1"/>
</dbReference>
<gene>
    <name evidence="4" type="ORF">GCM10022276_21960</name>
</gene>
<evidence type="ECO:0000256" key="2">
    <source>
        <dbReference type="SAM" id="SignalP"/>
    </source>
</evidence>
<proteinExistence type="predicted"/>
<evidence type="ECO:0000313" key="5">
    <source>
        <dbReference type="Proteomes" id="UP001500827"/>
    </source>
</evidence>
<organism evidence="4 5">
    <name type="scientific">Sphingomonas limnosediminicola</name>
    <dbReference type="NCBI Taxonomy" id="940133"/>
    <lineage>
        <taxon>Bacteria</taxon>
        <taxon>Pseudomonadati</taxon>
        <taxon>Pseudomonadota</taxon>
        <taxon>Alphaproteobacteria</taxon>
        <taxon>Sphingomonadales</taxon>
        <taxon>Sphingomonadaceae</taxon>
        <taxon>Sphingomonas</taxon>
    </lineage>
</organism>
<keyword evidence="1" id="KW-0378">Hydrolase</keyword>
<evidence type="ECO:0000313" key="4">
    <source>
        <dbReference type="EMBL" id="GAA3902854.1"/>
    </source>
</evidence>
<dbReference type="InterPro" id="IPR029058">
    <property type="entry name" value="AB_hydrolase_fold"/>
</dbReference>
<keyword evidence="5" id="KW-1185">Reference proteome</keyword>
<dbReference type="InterPro" id="IPR001375">
    <property type="entry name" value="Peptidase_S9_cat"/>
</dbReference>
<dbReference type="PANTHER" id="PTHR42776:SF27">
    <property type="entry name" value="DIPEPTIDYL PEPTIDASE FAMILY MEMBER 6"/>
    <property type="match status" value="1"/>
</dbReference>
<dbReference type="SUPFAM" id="SSF53474">
    <property type="entry name" value="alpha/beta-Hydrolases"/>
    <property type="match status" value="1"/>
</dbReference>
<accession>A0ABP7LKT9</accession>
<dbReference type="SUPFAM" id="SSF69304">
    <property type="entry name" value="Tricorn protease N-terminal domain"/>
    <property type="match status" value="1"/>
</dbReference>
<sequence>MRKSVLISGLALFASARGLAGPLPDAVPIEAFAELPTIESPDLSPDGTKIVAKIAVRGKQVLLVKSLFGGAPVSMAQSDIDINWWRWVNNDWIVVGVGDEVNLYGEDLYATSIVGVSADMKKMLAVDPQRTGLVADDVIWIAQDGSPRLLLSKETGIKTESEWYPSVFDVDISTGKAKQVVYSHDGVWNWSADSNGVVRYGVIWDEGKKRGGIYRASASDDFHKIKLAGREADSIPEPVVFRTDGTALAFDDGEGRDALYEMELPTFKLGKKVFGDDRYDVDTLVATAAGNDVAAVGIARNRKFYEWFDPYLKEIQGDLDKSLGPGNARIVSWNCDRKKLLVEVGDPSQAGAIYYWDTDFAEMQRISWNSEILTNRKLSQVSTVRYKARDGTNIEAVLTMPRGRSAKNLPLIVMPHGGPGARDSEEYDWWSQFLAEQGYVVIKPNYRGSTGYGTAFHDLGNGQWGLKMQDDLIDAITHLADQGVIDPKRVCIVGGSYGGYAAMRAAQRDFPHYRCAVSYAGISDLGAMLRYDRNLLGKGVESYWKKQASDFSAVSPRFHAAEFGAPILIAHGIKDKRVPVKQSRMLVSELQKAGKPYEYLEQKLGDHHFSRSEDRLEFLKKLKAFLDKYNPA</sequence>
<dbReference type="Pfam" id="PF00326">
    <property type="entry name" value="Peptidase_S9"/>
    <property type="match status" value="1"/>
</dbReference>
<name>A0ABP7LKT9_9SPHN</name>
<feature type="signal peptide" evidence="2">
    <location>
        <begin position="1"/>
        <end position="20"/>
    </location>
</feature>
<dbReference type="Gene3D" id="3.40.50.1820">
    <property type="entry name" value="alpha/beta hydrolase"/>
    <property type="match status" value="1"/>
</dbReference>
<comment type="caution">
    <text evidence="4">The sequence shown here is derived from an EMBL/GenBank/DDBJ whole genome shotgun (WGS) entry which is preliminary data.</text>
</comment>